<accession>D9THX7</accession>
<name>D9THX7_CALOO</name>
<dbReference type="KEGG" id="cob:COB47_0261"/>
<dbReference type="HOGENOM" id="CLU_125353_0_0_9"/>
<reference evidence="2 3" key="1">
    <citation type="journal article" date="2010" name="J. Bacteriol.">
        <title>Complete genome sequence of the cellulolytic thermophile Caldicellulosiruptor obsidiansis OB47T.</title>
        <authorList>
            <person name="Elkins J.G."/>
            <person name="Lochner A."/>
            <person name="Hamilton-Brehm S.D."/>
            <person name="Davenport K.W."/>
            <person name="Podar M."/>
            <person name="Brown S.D."/>
            <person name="Land M.L."/>
            <person name="Hauser L.J."/>
            <person name="Klingeman D.M."/>
            <person name="Raman B."/>
            <person name="Goodwin L.A."/>
            <person name="Tapia R."/>
            <person name="Meincke L.J."/>
            <person name="Detter J.C."/>
            <person name="Bruce D.C."/>
            <person name="Han C.S."/>
            <person name="Palumbo A.V."/>
            <person name="Cottingham R.W."/>
            <person name="Keller M."/>
            <person name="Graham D.E."/>
        </authorList>
    </citation>
    <scope>NUCLEOTIDE SEQUENCE [LARGE SCALE GENOMIC DNA]</scope>
    <source>
        <strain evidence="3">ATCC BAA-2073 / strain OB47</strain>
    </source>
</reference>
<dbReference type="Gene3D" id="3.40.50.1010">
    <property type="entry name" value="5'-nuclease"/>
    <property type="match status" value="1"/>
</dbReference>
<evidence type="ECO:0000313" key="2">
    <source>
        <dbReference type="EMBL" id="ADL41609.1"/>
    </source>
</evidence>
<dbReference type="eggNOG" id="COG1848">
    <property type="taxonomic scope" value="Bacteria"/>
</dbReference>
<dbReference type="STRING" id="608506.COB47_0261"/>
<evidence type="ECO:0000313" key="3">
    <source>
        <dbReference type="Proteomes" id="UP000000347"/>
    </source>
</evidence>
<evidence type="ECO:0000259" key="1">
    <source>
        <dbReference type="Pfam" id="PF01850"/>
    </source>
</evidence>
<keyword evidence="3" id="KW-1185">Reference proteome</keyword>
<proteinExistence type="predicted"/>
<organism evidence="2 3">
    <name type="scientific">Caldicellulosiruptor obsidiansis (strain ATCC BAA-2073 / JCM 16842 / OB47)</name>
    <dbReference type="NCBI Taxonomy" id="608506"/>
    <lineage>
        <taxon>Bacteria</taxon>
        <taxon>Bacillati</taxon>
        <taxon>Bacillota</taxon>
        <taxon>Bacillota incertae sedis</taxon>
        <taxon>Caldicellulosiruptorales</taxon>
        <taxon>Caldicellulosiruptoraceae</taxon>
        <taxon>Caldicellulosiruptor</taxon>
    </lineage>
</organism>
<dbReference type="AlphaFoldDB" id="D9THX7"/>
<feature type="domain" description="PIN" evidence="1">
    <location>
        <begin position="44"/>
        <end position="164"/>
    </location>
</feature>
<protein>
    <submittedName>
        <fullName evidence="2">PilT protein domain protein</fullName>
    </submittedName>
</protein>
<dbReference type="SUPFAM" id="SSF88723">
    <property type="entry name" value="PIN domain-like"/>
    <property type="match status" value="1"/>
</dbReference>
<dbReference type="InterPro" id="IPR002716">
    <property type="entry name" value="PIN_dom"/>
</dbReference>
<dbReference type="EMBL" id="CP002164">
    <property type="protein sequence ID" value="ADL41609.1"/>
    <property type="molecule type" value="Genomic_DNA"/>
</dbReference>
<sequence>MYFYTCYKIFVEFMVGKAAILANKKIIKNQVIFIFYKWGKNSQLDTNLFIYLIEKNRTYFPLVKSLFEKIQKGQLYGVTSSLVYTELLSKPFQEENIVLVNKYKVLLATFPNLIIKEVDKDIATLAAKLCAKYKIKTPDAIFIATGIAEKAQIFITNDTRLKIVNEISIIILDELLNQTDRVIID</sequence>
<gene>
    <name evidence="2" type="ordered locus">COB47_0261</name>
</gene>
<dbReference type="Proteomes" id="UP000000347">
    <property type="component" value="Chromosome"/>
</dbReference>
<dbReference type="Pfam" id="PF01850">
    <property type="entry name" value="PIN"/>
    <property type="match status" value="1"/>
</dbReference>
<dbReference type="InterPro" id="IPR029060">
    <property type="entry name" value="PIN-like_dom_sf"/>
</dbReference>